<gene>
    <name evidence="6" type="ORF">SAMN02745823_03463</name>
</gene>
<evidence type="ECO:0000313" key="6">
    <source>
        <dbReference type="EMBL" id="SHI21377.1"/>
    </source>
</evidence>
<keyword evidence="4" id="KW-0411">Iron-sulfur</keyword>
<dbReference type="PANTHER" id="PTHR43306:SF1">
    <property type="entry name" value="7,8-DIHYDRO-6-HYDROXYMETHYLPTERIN DIMETHYLTRANSFERASE"/>
    <property type="match status" value="1"/>
</dbReference>
<evidence type="ECO:0000256" key="4">
    <source>
        <dbReference type="ARBA" id="ARBA00023014"/>
    </source>
</evidence>
<dbReference type="NCBIfam" id="NF045646">
    <property type="entry name" value="rSAM_Se_TrsS"/>
    <property type="match status" value="1"/>
</dbReference>
<keyword evidence="1" id="KW-0949">S-adenosyl-L-methionine</keyword>
<dbReference type="GO" id="GO:0003824">
    <property type="term" value="F:catalytic activity"/>
    <property type="evidence" value="ECO:0007669"/>
    <property type="project" value="InterPro"/>
</dbReference>
<dbReference type="Gene3D" id="3.20.20.70">
    <property type="entry name" value="Aldolase class I"/>
    <property type="match status" value="1"/>
</dbReference>
<reference evidence="6" key="1">
    <citation type="submission" date="2016-11" db="EMBL/GenBank/DDBJ databases">
        <authorList>
            <person name="Jaros S."/>
            <person name="Januszkiewicz K."/>
            <person name="Wedrychowicz H."/>
        </authorList>
    </citation>
    <scope>NUCLEOTIDE SEQUENCE [LARGE SCALE GENOMIC DNA]</scope>
    <source>
        <strain evidence="6">DSM 10068</strain>
    </source>
</reference>
<dbReference type="PROSITE" id="PS51918">
    <property type="entry name" value="RADICAL_SAM"/>
    <property type="match status" value="1"/>
</dbReference>
<sequence>MSQIIRHTQSVCPVCLKRLPADIVRDGQEYFLEKTCPEHGRFSAVVWRGDAPSFEAWGDYVPPEDDGAPDCPASCGLCPAHLRKTCCALVEVTARCNLKCPVCFADAGGGSGEPTVGALYDIFRQLVRQGNTFVQLSGGEPTVRHDLPEIVAAAKKAGCENIQLNSNGLRLGADPAFAKALKDAGLSFVFMQFDGTEDGIYEKLRGRPLLAEKKAAIRVCGELRLGVTLVPTVVPGVNDHNIGDIVNFALRGSPAVRGVHFQPVSYFGRYPKAPENKDRITLPEVLCAVERQTGGTIKVSDFAPSCCDHPRCGFHGDFVVLPKGMLLRLTNNKKSSCCGDDAHLKNRSFVSRRWTRTDDGAPDPEGADYRDMDTFLKRVRSHGFTISAMAFQDAYTLDLERLRTCSLHVFRDGRVIPFCRSYLTSMDGNRAGT</sequence>
<dbReference type="Proteomes" id="UP000183995">
    <property type="component" value="Unassembled WGS sequence"/>
</dbReference>
<dbReference type="GO" id="GO:0051536">
    <property type="term" value="F:iron-sulfur cluster binding"/>
    <property type="evidence" value="ECO:0007669"/>
    <property type="project" value="UniProtKB-KW"/>
</dbReference>
<dbReference type="EMBL" id="FQXV01000016">
    <property type="protein sequence ID" value="SHI21377.1"/>
    <property type="molecule type" value="Genomic_DNA"/>
</dbReference>
<dbReference type="InterPro" id="IPR007197">
    <property type="entry name" value="rSAM"/>
</dbReference>
<evidence type="ECO:0000259" key="5">
    <source>
        <dbReference type="PROSITE" id="PS51918"/>
    </source>
</evidence>
<name>A0A1M5ZAY0_9FIRM</name>
<dbReference type="STRING" id="1123282.SAMN02745823_03463"/>
<evidence type="ECO:0000256" key="3">
    <source>
        <dbReference type="ARBA" id="ARBA00023004"/>
    </source>
</evidence>
<dbReference type="Pfam" id="PF23545">
    <property type="entry name" value="Zn_ribbon_HMPTM"/>
    <property type="match status" value="1"/>
</dbReference>
<dbReference type="CDD" id="cd01335">
    <property type="entry name" value="Radical_SAM"/>
    <property type="match status" value="1"/>
</dbReference>
<dbReference type="PANTHER" id="PTHR43306">
    <property type="entry name" value="7,8-DIHYDRO-6-HYDROXYMETHYLPTERIN DIMETHYLTRANSFERASE"/>
    <property type="match status" value="1"/>
</dbReference>
<dbReference type="SFLD" id="SFLDG01100">
    <property type="entry name" value="methyltransferase_(Class_D)"/>
    <property type="match status" value="1"/>
</dbReference>
<evidence type="ECO:0000313" key="7">
    <source>
        <dbReference type="Proteomes" id="UP000183995"/>
    </source>
</evidence>
<feature type="domain" description="Radical SAM core" evidence="5">
    <location>
        <begin position="80"/>
        <end position="296"/>
    </location>
</feature>
<dbReference type="InterPro" id="IPR054698">
    <property type="entry name" value="rSAM_Se_TrsS"/>
</dbReference>
<dbReference type="InterPro" id="IPR058240">
    <property type="entry name" value="rSAM_sf"/>
</dbReference>
<proteinExistence type="predicted"/>
<protein>
    <recommendedName>
        <fullName evidence="5">Radical SAM core domain-containing protein</fullName>
    </recommendedName>
</protein>
<keyword evidence="3" id="KW-0408">Iron</keyword>
<evidence type="ECO:0000256" key="2">
    <source>
        <dbReference type="ARBA" id="ARBA00022723"/>
    </source>
</evidence>
<accession>A0A1M5ZAY0</accession>
<dbReference type="Pfam" id="PF04055">
    <property type="entry name" value="Radical_SAM"/>
    <property type="match status" value="1"/>
</dbReference>
<organism evidence="6 7">
    <name type="scientific">Sporobacter termitidis DSM 10068</name>
    <dbReference type="NCBI Taxonomy" id="1123282"/>
    <lineage>
        <taxon>Bacteria</taxon>
        <taxon>Bacillati</taxon>
        <taxon>Bacillota</taxon>
        <taxon>Clostridia</taxon>
        <taxon>Eubacteriales</taxon>
        <taxon>Oscillospiraceae</taxon>
        <taxon>Sporobacter</taxon>
    </lineage>
</organism>
<dbReference type="OrthoDB" id="9782387at2"/>
<dbReference type="SUPFAM" id="SSF102114">
    <property type="entry name" value="Radical SAM enzymes"/>
    <property type="match status" value="1"/>
</dbReference>
<dbReference type="SFLD" id="SFLDG01067">
    <property type="entry name" value="SPASM/twitch_domain_containing"/>
    <property type="match status" value="1"/>
</dbReference>
<dbReference type="GO" id="GO:0046872">
    <property type="term" value="F:metal ion binding"/>
    <property type="evidence" value="ECO:0007669"/>
    <property type="project" value="UniProtKB-KW"/>
</dbReference>
<evidence type="ECO:0000256" key="1">
    <source>
        <dbReference type="ARBA" id="ARBA00022691"/>
    </source>
</evidence>
<keyword evidence="7" id="KW-1185">Reference proteome</keyword>
<dbReference type="AlphaFoldDB" id="A0A1M5ZAY0"/>
<dbReference type="SFLD" id="SFLDS00029">
    <property type="entry name" value="Radical_SAM"/>
    <property type="match status" value="1"/>
</dbReference>
<dbReference type="InterPro" id="IPR034474">
    <property type="entry name" value="Methyltransferase_Class_D"/>
</dbReference>
<dbReference type="InterPro" id="IPR056488">
    <property type="entry name" value="Zn_ribbon_HMPTM"/>
</dbReference>
<dbReference type="RefSeq" id="WP_073081966.1">
    <property type="nucleotide sequence ID" value="NZ_FQXV01000016.1"/>
</dbReference>
<keyword evidence="2" id="KW-0479">Metal-binding</keyword>
<dbReference type="InterPro" id="IPR013785">
    <property type="entry name" value="Aldolase_TIM"/>
</dbReference>